<dbReference type="SMART" id="SM00184">
    <property type="entry name" value="RING"/>
    <property type="match status" value="1"/>
</dbReference>
<feature type="domain" description="RING-type" evidence="5">
    <location>
        <begin position="58"/>
        <end position="99"/>
    </location>
</feature>
<keyword evidence="2 4" id="KW-0863">Zinc-finger</keyword>
<organism evidence="6 7">
    <name type="scientific">Eruca vesicaria subsp. sativa</name>
    <name type="common">Garden rocket</name>
    <name type="synonym">Eruca sativa</name>
    <dbReference type="NCBI Taxonomy" id="29727"/>
    <lineage>
        <taxon>Eukaryota</taxon>
        <taxon>Viridiplantae</taxon>
        <taxon>Streptophyta</taxon>
        <taxon>Embryophyta</taxon>
        <taxon>Tracheophyta</taxon>
        <taxon>Spermatophyta</taxon>
        <taxon>Magnoliopsida</taxon>
        <taxon>eudicotyledons</taxon>
        <taxon>Gunneridae</taxon>
        <taxon>Pentapetalae</taxon>
        <taxon>rosids</taxon>
        <taxon>malvids</taxon>
        <taxon>Brassicales</taxon>
        <taxon>Brassicaceae</taxon>
        <taxon>Brassiceae</taxon>
        <taxon>Eruca</taxon>
    </lineage>
</organism>
<reference evidence="6 7" key="1">
    <citation type="submission" date="2022-03" db="EMBL/GenBank/DDBJ databases">
        <authorList>
            <person name="Macdonald S."/>
            <person name="Ahmed S."/>
            <person name="Newling K."/>
        </authorList>
    </citation>
    <scope>NUCLEOTIDE SEQUENCE [LARGE SCALE GENOMIC DNA]</scope>
</reference>
<evidence type="ECO:0000256" key="3">
    <source>
        <dbReference type="ARBA" id="ARBA00022833"/>
    </source>
</evidence>
<proteinExistence type="predicted"/>
<name>A0ABC8JKB5_ERUVS</name>
<evidence type="ECO:0000259" key="5">
    <source>
        <dbReference type="PROSITE" id="PS50089"/>
    </source>
</evidence>
<evidence type="ECO:0000256" key="1">
    <source>
        <dbReference type="ARBA" id="ARBA00022723"/>
    </source>
</evidence>
<evidence type="ECO:0000313" key="6">
    <source>
        <dbReference type="EMBL" id="CAH8325747.1"/>
    </source>
</evidence>
<protein>
    <recommendedName>
        <fullName evidence="5">RING-type domain-containing protein</fullName>
    </recommendedName>
</protein>
<dbReference type="GO" id="GO:0008270">
    <property type="term" value="F:zinc ion binding"/>
    <property type="evidence" value="ECO:0007669"/>
    <property type="project" value="UniProtKB-KW"/>
</dbReference>
<evidence type="ECO:0000313" key="7">
    <source>
        <dbReference type="Proteomes" id="UP001642260"/>
    </source>
</evidence>
<dbReference type="Pfam" id="PF13639">
    <property type="entry name" value="zf-RING_2"/>
    <property type="match status" value="1"/>
</dbReference>
<keyword evidence="3" id="KW-0862">Zinc</keyword>
<accession>A0ABC8JKB5</accession>
<keyword evidence="1" id="KW-0479">Metal-binding</keyword>
<dbReference type="Proteomes" id="UP001642260">
    <property type="component" value="Unassembled WGS sequence"/>
</dbReference>
<evidence type="ECO:0000256" key="2">
    <source>
        <dbReference type="ARBA" id="ARBA00022771"/>
    </source>
</evidence>
<dbReference type="Gene3D" id="3.30.40.10">
    <property type="entry name" value="Zinc/RING finger domain, C3HC4 (zinc finger)"/>
    <property type="match status" value="1"/>
</dbReference>
<dbReference type="PROSITE" id="PS50089">
    <property type="entry name" value="ZF_RING_2"/>
    <property type="match status" value="1"/>
</dbReference>
<keyword evidence="7" id="KW-1185">Reference proteome</keyword>
<dbReference type="EMBL" id="CAKOAT010102932">
    <property type="protein sequence ID" value="CAH8325747.1"/>
    <property type="molecule type" value="Genomic_DNA"/>
</dbReference>
<dbReference type="SUPFAM" id="SSF57850">
    <property type="entry name" value="RING/U-box"/>
    <property type="match status" value="1"/>
</dbReference>
<evidence type="ECO:0000256" key="4">
    <source>
        <dbReference type="PROSITE-ProRule" id="PRU00175"/>
    </source>
</evidence>
<dbReference type="PANTHER" id="PTHR45969">
    <property type="entry name" value="RING ZINC FINGER PROTEIN-RELATED"/>
    <property type="match status" value="1"/>
</dbReference>
<dbReference type="AlphaFoldDB" id="A0ABC8JKB5"/>
<sequence length="103" mass="11993">MPPVVFVFPFNISTHLRTVLSIKDFNQRAINRIDVDVATIDLRDSRREPVLEELEKMCIICQDKINGAVVVNSLRCNHIFHRLCIVGWLRHNLSCPRCRDTHI</sequence>
<gene>
    <name evidence="6" type="ORF">ERUC_LOCUS10472</name>
</gene>
<comment type="caution">
    <text evidence="6">The sequence shown here is derived from an EMBL/GenBank/DDBJ whole genome shotgun (WGS) entry which is preliminary data.</text>
</comment>
<dbReference type="InterPro" id="IPR001841">
    <property type="entry name" value="Znf_RING"/>
</dbReference>
<dbReference type="InterPro" id="IPR013083">
    <property type="entry name" value="Znf_RING/FYVE/PHD"/>
</dbReference>
<dbReference type="PANTHER" id="PTHR45969:SF69">
    <property type="entry name" value="FINGER DOMAIN PROTEIN, PUTATIVE (AFU_ORTHOLOGUE AFUA_3G12190)-RELATED"/>
    <property type="match status" value="1"/>
</dbReference>